<dbReference type="InterPro" id="IPR037157">
    <property type="entry name" value="Acetyltransf_C_sf"/>
</dbReference>
<evidence type="ECO:0000256" key="3">
    <source>
        <dbReference type="ARBA" id="ARBA00022556"/>
    </source>
</evidence>
<dbReference type="PANTHER" id="PTHR43480:SF1">
    <property type="entry name" value="ACYL-[ACYL-CARRIER-PROTEIN]--UDP-N-ACETYLGLUCOSAMINE O-ACYLTRANSFERASE, MITOCHONDRIAL-RELATED"/>
    <property type="match status" value="1"/>
</dbReference>
<gene>
    <name evidence="9" type="primary">lpxA</name>
    <name evidence="9" type="ORF">PEPS_19950</name>
</gene>
<evidence type="ECO:0000256" key="7">
    <source>
        <dbReference type="ARBA" id="ARBA00023315"/>
    </source>
</evidence>
<evidence type="ECO:0000256" key="2">
    <source>
        <dbReference type="ARBA" id="ARBA00022516"/>
    </source>
</evidence>
<keyword evidence="4" id="KW-0808">Transferase</keyword>
<evidence type="ECO:0000259" key="8">
    <source>
        <dbReference type="Pfam" id="PF13720"/>
    </source>
</evidence>
<dbReference type="Gene3D" id="2.160.10.10">
    <property type="entry name" value="Hexapeptide repeat proteins"/>
    <property type="match status" value="1"/>
</dbReference>
<dbReference type="Pfam" id="PF00132">
    <property type="entry name" value="Hexapep"/>
    <property type="match status" value="2"/>
</dbReference>
<protein>
    <submittedName>
        <fullName evidence="9">Acyl-[acyl-carrier-protein]--UDP-N-acetylglucosamine O-acyltransferase</fullName>
    </submittedName>
</protein>
<dbReference type="RefSeq" id="WP_332922250.1">
    <property type="nucleotide sequence ID" value="NZ_AP025292.1"/>
</dbReference>
<dbReference type="CDD" id="cd03351">
    <property type="entry name" value="LbH_UDP-GlcNAc_AT"/>
    <property type="match status" value="1"/>
</dbReference>
<evidence type="ECO:0000256" key="5">
    <source>
        <dbReference type="ARBA" id="ARBA00022737"/>
    </source>
</evidence>
<accession>A0ABM7VFI3</accession>
<dbReference type="PROSITE" id="PS00101">
    <property type="entry name" value="HEXAPEP_TRANSFERASES"/>
    <property type="match status" value="1"/>
</dbReference>
<keyword evidence="1" id="KW-0963">Cytoplasm</keyword>
<keyword evidence="6" id="KW-0443">Lipid metabolism</keyword>
<keyword evidence="10" id="KW-1185">Reference proteome</keyword>
<evidence type="ECO:0000313" key="9">
    <source>
        <dbReference type="EMBL" id="BDC99714.1"/>
    </source>
</evidence>
<dbReference type="PIRSF" id="PIRSF000456">
    <property type="entry name" value="UDP-GlcNAc_acltr"/>
    <property type="match status" value="1"/>
</dbReference>
<proteinExistence type="predicted"/>
<dbReference type="NCBIfam" id="TIGR01852">
    <property type="entry name" value="lipid_A_lpxA"/>
    <property type="match status" value="1"/>
</dbReference>
<dbReference type="Gene3D" id="1.20.1180.10">
    <property type="entry name" value="Udp N-acetylglucosamine O-acyltransferase, C-terminal domain"/>
    <property type="match status" value="1"/>
</dbReference>
<dbReference type="InterPro" id="IPR029098">
    <property type="entry name" value="Acetyltransf_C"/>
</dbReference>
<dbReference type="Proteomes" id="UP001354989">
    <property type="component" value="Chromosome"/>
</dbReference>
<reference evidence="9 10" key="1">
    <citation type="submission" date="2021-12" db="EMBL/GenBank/DDBJ databases">
        <title>Genome sequencing of bacteria with rrn-lacking chromosome and rrn-plasmid.</title>
        <authorList>
            <person name="Anda M."/>
            <person name="Iwasaki W."/>
        </authorList>
    </citation>
    <scope>NUCLEOTIDE SEQUENCE [LARGE SCALE GENOMIC DNA]</scope>
    <source>
        <strain evidence="9 10">NBRC 101262</strain>
    </source>
</reference>
<keyword evidence="7" id="KW-0012">Acyltransferase</keyword>
<name>A0ABM7VFI3_9BACT</name>
<evidence type="ECO:0000313" key="10">
    <source>
        <dbReference type="Proteomes" id="UP001354989"/>
    </source>
</evidence>
<evidence type="ECO:0000256" key="1">
    <source>
        <dbReference type="ARBA" id="ARBA00022490"/>
    </source>
</evidence>
<organism evidence="9 10">
    <name type="scientific">Persicobacter psychrovividus</name>
    <dbReference type="NCBI Taxonomy" id="387638"/>
    <lineage>
        <taxon>Bacteria</taxon>
        <taxon>Pseudomonadati</taxon>
        <taxon>Bacteroidota</taxon>
        <taxon>Cytophagia</taxon>
        <taxon>Cytophagales</taxon>
        <taxon>Persicobacteraceae</taxon>
        <taxon>Persicobacter</taxon>
    </lineage>
</organism>
<dbReference type="EMBL" id="AP025292">
    <property type="protein sequence ID" value="BDC99714.1"/>
    <property type="molecule type" value="Genomic_DNA"/>
</dbReference>
<keyword evidence="2" id="KW-0444">Lipid biosynthesis</keyword>
<dbReference type="InterPro" id="IPR011004">
    <property type="entry name" value="Trimer_LpxA-like_sf"/>
</dbReference>
<dbReference type="InterPro" id="IPR010137">
    <property type="entry name" value="Lipid_A_LpxA"/>
</dbReference>
<evidence type="ECO:0000256" key="4">
    <source>
        <dbReference type="ARBA" id="ARBA00022679"/>
    </source>
</evidence>
<evidence type="ECO:0000256" key="6">
    <source>
        <dbReference type="ARBA" id="ARBA00023098"/>
    </source>
</evidence>
<feature type="domain" description="UDP N-acetylglucosamine O-acyltransferase C-terminal" evidence="8">
    <location>
        <begin position="176"/>
        <end position="256"/>
    </location>
</feature>
<dbReference type="NCBIfam" id="NF003657">
    <property type="entry name" value="PRK05289.1"/>
    <property type="match status" value="1"/>
</dbReference>
<sequence>MKGEISKLANVHPEAKIADGVTIEAFATVQKDVVIGEGTWVGPNAVIMDGARIGKHNEIHCGAAIAGTPQDLKFAGEYSTVEIGDHNIIREYVTIHRGTVDKHTTVVGNHCLLMAYVHLAHDCIVGDRCILGNATQVAGHCKIDDWAILGGTTAVHQFVSIGAHSMVAGGTLLGKDVPPFAMTTRSGGFSGINSIGLRRRNFTSEQINIIQETYRTIFNRGYNISKATSVAENEIPVTKERDYILSFIRSSERGIIK</sequence>
<dbReference type="InterPro" id="IPR018357">
    <property type="entry name" value="Hexapep_transf_CS"/>
</dbReference>
<dbReference type="SUPFAM" id="SSF51161">
    <property type="entry name" value="Trimeric LpxA-like enzymes"/>
    <property type="match status" value="1"/>
</dbReference>
<dbReference type="PANTHER" id="PTHR43480">
    <property type="entry name" value="ACYL-[ACYL-CARRIER-PROTEIN]--UDP-N-ACETYLGLUCOSAMINE O-ACYLTRANSFERASE"/>
    <property type="match status" value="1"/>
</dbReference>
<dbReference type="Pfam" id="PF13720">
    <property type="entry name" value="Acetyltransf_11"/>
    <property type="match status" value="1"/>
</dbReference>
<dbReference type="InterPro" id="IPR001451">
    <property type="entry name" value="Hexapep"/>
</dbReference>
<keyword evidence="3" id="KW-0441">Lipid A biosynthesis</keyword>
<keyword evidence="5" id="KW-0677">Repeat</keyword>